<dbReference type="PROSITE" id="PS50012">
    <property type="entry name" value="RCC1_3"/>
    <property type="match status" value="3"/>
</dbReference>
<name>A0A6J7E5M1_9ZZZZ</name>
<dbReference type="SUPFAM" id="SSF50985">
    <property type="entry name" value="RCC1/BLIP-II"/>
    <property type="match status" value="1"/>
</dbReference>
<dbReference type="EMBL" id="CAFBLU010000020">
    <property type="protein sequence ID" value="CAB4878412.1"/>
    <property type="molecule type" value="Genomic_DNA"/>
</dbReference>
<dbReference type="InterPro" id="IPR051553">
    <property type="entry name" value="Ran_GTPase-activating"/>
</dbReference>
<dbReference type="Gene3D" id="2.130.10.30">
    <property type="entry name" value="Regulator of chromosome condensation 1/beta-lactamase-inhibitor protein II"/>
    <property type="match status" value="1"/>
</dbReference>
<sequence length="300" mass="30873">MLISTSVLARTVHLRRSLQGAAALACMVTMTGGMTTAAQAAVQPPQITAGVAHSCVVISGGTIKCWGYNGWGTLGNGTTTDSSLPVSVSGITTATQVAAGDYYSCALLTGGTVKCWGENTVGQLGDRTTTDSHVPVGVTGITTSTQITAGNRHSCALLSGGTVKCWGSNNGGQLGDGTTADSNVPVGVTGITTPTRMTVAKSRHKITKTFITFTTSVTVSGAGKLSQVITHRTGRKTRTLCTAKATTTTAHGYTLTCKITKAGRAVLRKTAMTLTLTTTFTPTGGTKVTKKQVVKLRRTR</sequence>
<dbReference type="InterPro" id="IPR000408">
    <property type="entry name" value="Reg_chr_condens"/>
</dbReference>
<accession>A0A6J7E5M1</accession>
<reference evidence="1" key="1">
    <citation type="submission" date="2020-05" db="EMBL/GenBank/DDBJ databases">
        <authorList>
            <person name="Chiriac C."/>
            <person name="Salcher M."/>
            <person name="Ghai R."/>
            <person name="Kavagutti S V."/>
        </authorList>
    </citation>
    <scope>NUCLEOTIDE SEQUENCE</scope>
</reference>
<evidence type="ECO:0000313" key="1">
    <source>
        <dbReference type="EMBL" id="CAB4878412.1"/>
    </source>
</evidence>
<dbReference type="PANTHER" id="PTHR45982:SF1">
    <property type="entry name" value="REGULATOR OF CHROMOSOME CONDENSATION"/>
    <property type="match status" value="1"/>
</dbReference>
<dbReference type="Pfam" id="PF13540">
    <property type="entry name" value="RCC1_2"/>
    <property type="match status" value="2"/>
</dbReference>
<dbReference type="PANTHER" id="PTHR45982">
    <property type="entry name" value="REGULATOR OF CHROMOSOME CONDENSATION"/>
    <property type="match status" value="1"/>
</dbReference>
<organism evidence="1">
    <name type="scientific">freshwater metagenome</name>
    <dbReference type="NCBI Taxonomy" id="449393"/>
    <lineage>
        <taxon>unclassified sequences</taxon>
        <taxon>metagenomes</taxon>
        <taxon>ecological metagenomes</taxon>
    </lineage>
</organism>
<proteinExistence type="predicted"/>
<protein>
    <submittedName>
        <fullName evidence="1">Unannotated protein</fullName>
    </submittedName>
</protein>
<dbReference type="InterPro" id="IPR009091">
    <property type="entry name" value="RCC1/BLIP-II"/>
</dbReference>
<dbReference type="GO" id="GO:0005737">
    <property type="term" value="C:cytoplasm"/>
    <property type="evidence" value="ECO:0007669"/>
    <property type="project" value="TreeGrafter"/>
</dbReference>
<gene>
    <name evidence="1" type="ORF">UFOPK3444_01167</name>
</gene>
<dbReference type="GO" id="GO:0005085">
    <property type="term" value="F:guanyl-nucleotide exchange factor activity"/>
    <property type="evidence" value="ECO:0007669"/>
    <property type="project" value="TreeGrafter"/>
</dbReference>
<dbReference type="AlphaFoldDB" id="A0A6J7E5M1"/>